<reference evidence="3" key="1">
    <citation type="submission" date="2017-10" db="EMBL/GenBank/DDBJ databases">
        <title>Rapid genome shrinkage in a self-fertile nematode reveals novel sperm competition proteins.</title>
        <authorList>
            <person name="Yin D."/>
            <person name="Schwarz E.M."/>
            <person name="Thomas C.G."/>
            <person name="Felde R.L."/>
            <person name="Korf I.F."/>
            <person name="Cutter A.D."/>
            <person name="Schartner C.M."/>
            <person name="Ralston E.J."/>
            <person name="Meyer B.J."/>
            <person name="Haag E.S."/>
        </authorList>
    </citation>
    <scope>NUCLEOTIDE SEQUENCE [LARGE SCALE GENOMIC DNA]</scope>
    <source>
        <strain evidence="3">JU1422</strain>
    </source>
</reference>
<protein>
    <submittedName>
        <fullName evidence="2">Uncharacterized protein</fullName>
    </submittedName>
</protein>
<evidence type="ECO:0000313" key="3">
    <source>
        <dbReference type="Proteomes" id="UP000230233"/>
    </source>
</evidence>
<sequence length="331" mass="35924">MIMQVLLWTITVSNDFWTVHTPNLIIRHLLLHTGCFLLLALTLTNCSKWCKKKSKGGKTKKTQKTIGMTTGNRSGATTGGTTGTAMDDHKNSGYPVGESDQSDTKASTISTYADAKNADGAAADGGGKGGAKVSKKVKKGKTTSEDQDEKDAKKTATKDETKAEVEYNHENTLRIEMVDDDHTKTTTVDQSACLDAYDVVNNELVKRPSQINAKQQSDKGKGKGKGKKKKKNTTVQSVDCGPPPADDKAANKSGKVTKSKKSKKSKKSRRSQRGNQPASGPEKQPASGPNEKKMRTADDGESDQKDQKEKDHAKHEKKTQEESLKKDDAKE</sequence>
<gene>
    <name evidence="2" type="primary">Cni-Y54E2A.7</name>
    <name evidence="2" type="synonym">Cnig_chr_II.g5055</name>
    <name evidence="2" type="ORF">B9Z55_005055</name>
</gene>
<name>A0A2G5UZ57_9PELO</name>
<dbReference type="AlphaFoldDB" id="A0A2G5UZ57"/>
<feature type="compositionally biased region" description="Basic residues" evidence="1">
    <location>
        <begin position="255"/>
        <end position="272"/>
    </location>
</feature>
<feature type="region of interest" description="Disordered" evidence="1">
    <location>
        <begin position="203"/>
        <end position="331"/>
    </location>
</feature>
<accession>A0A2G5UZ57</accession>
<feature type="compositionally biased region" description="Basic and acidic residues" evidence="1">
    <location>
        <begin position="150"/>
        <end position="184"/>
    </location>
</feature>
<feature type="compositionally biased region" description="Low complexity" evidence="1">
    <location>
        <begin position="113"/>
        <end position="122"/>
    </location>
</feature>
<dbReference type="Proteomes" id="UP000230233">
    <property type="component" value="Chromosome II"/>
</dbReference>
<feature type="compositionally biased region" description="Low complexity" evidence="1">
    <location>
        <begin position="64"/>
        <end position="76"/>
    </location>
</feature>
<evidence type="ECO:0000256" key="1">
    <source>
        <dbReference type="SAM" id="MobiDB-lite"/>
    </source>
</evidence>
<feature type="compositionally biased region" description="Basic and acidic residues" evidence="1">
    <location>
        <begin position="290"/>
        <end position="331"/>
    </location>
</feature>
<comment type="caution">
    <text evidence="2">The sequence shown here is derived from an EMBL/GenBank/DDBJ whole genome shotgun (WGS) entry which is preliminary data.</text>
</comment>
<dbReference type="EMBL" id="PDUG01000002">
    <property type="protein sequence ID" value="PIC44817.1"/>
    <property type="molecule type" value="Genomic_DNA"/>
</dbReference>
<keyword evidence="3" id="KW-1185">Reference proteome</keyword>
<feature type="region of interest" description="Disordered" evidence="1">
    <location>
        <begin position="52"/>
        <end position="191"/>
    </location>
</feature>
<evidence type="ECO:0000313" key="2">
    <source>
        <dbReference type="EMBL" id="PIC44817.1"/>
    </source>
</evidence>
<feature type="compositionally biased region" description="Basic residues" evidence="1">
    <location>
        <begin position="222"/>
        <end position="232"/>
    </location>
</feature>
<feature type="compositionally biased region" description="Basic residues" evidence="1">
    <location>
        <begin position="52"/>
        <end position="63"/>
    </location>
</feature>
<organism evidence="2 3">
    <name type="scientific">Caenorhabditis nigoni</name>
    <dbReference type="NCBI Taxonomy" id="1611254"/>
    <lineage>
        <taxon>Eukaryota</taxon>
        <taxon>Metazoa</taxon>
        <taxon>Ecdysozoa</taxon>
        <taxon>Nematoda</taxon>
        <taxon>Chromadorea</taxon>
        <taxon>Rhabditida</taxon>
        <taxon>Rhabditina</taxon>
        <taxon>Rhabditomorpha</taxon>
        <taxon>Rhabditoidea</taxon>
        <taxon>Rhabditidae</taxon>
        <taxon>Peloderinae</taxon>
        <taxon>Caenorhabditis</taxon>
    </lineage>
</organism>
<proteinExistence type="predicted"/>